<reference evidence="4" key="1">
    <citation type="submission" date="2019-01" db="EMBL/GenBank/DDBJ databases">
        <title>Anaerobic oxidation of ethane by archaea from a marine hydrocarbon seep.</title>
        <authorList>
            <person name="Musat F."/>
        </authorList>
    </citation>
    <scope>NUCLEOTIDE SEQUENCE [LARGE SCALE GENOMIC DNA]</scope>
</reference>
<dbReference type="Proteomes" id="UP000291831">
    <property type="component" value="Unassembled WGS sequence"/>
</dbReference>
<evidence type="ECO:0000313" key="3">
    <source>
        <dbReference type="EMBL" id="RZB31406.1"/>
    </source>
</evidence>
<dbReference type="AlphaFoldDB" id="A0A8B3S337"/>
<protein>
    <recommendedName>
        <fullName evidence="2">DUF2281 domain-containing protein</fullName>
    </recommendedName>
</protein>
<feature type="compositionally biased region" description="Acidic residues" evidence="1">
    <location>
        <begin position="44"/>
        <end position="53"/>
    </location>
</feature>
<feature type="region of interest" description="Disordered" evidence="1">
    <location>
        <begin position="39"/>
        <end position="58"/>
    </location>
</feature>
<evidence type="ECO:0000313" key="4">
    <source>
        <dbReference type="Proteomes" id="UP000291831"/>
    </source>
</evidence>
<evidence type="ECO:0000256" key="1">
    <source>
        <dbReference type="SAM" id="MobiDB-lite"/>
    </source>
</evidence>
<dbReference type="InterPro" id="IPR018739">
    <property type="entry name" value="DUF2281"/>
</dbReference>
<dbReference type="Pfam" id="PF10047">
    <property type="entry name" value="DUF2281"/>
    <property type="match status" value="1"/>
</dbReference>
<accession>A0A8B3S337</accession>
<dbReference type="EMBL" id="RPGO01000017">
    <property type="protein sequence ID" value="RZB31406.1"/>
    <property type="molecule type" value="Genomic_DNA"/>
</dbReference>
<sequence>MGEYKTQIVKDVVKEALERLPEDKLTEVFDFVSYLLAKEKREEEREEEPESDLDPEKYPILKYVGGGIS</sequence>
<organism evidence="3 4">
    <name type="scientific">Candidatus Argoarchaeum ethanivorans</name>
    <dbReference type="NCBI Taxonomy" id="2608793"/>
    <lineage>
        <taxon>Archaea</taxon>
        <taxon>Methanobacteriati</taxon>
        <taxon>Methanobacteriota</taxon>
        <taxon>Stenosarchaea group</taxon>
        <taxon>Methanomicrobia</taxon>
        <taxon>Methanosarcinales</taxon>
        <taxon>Methanosarcinales incertae sedis</taxon>
        <taxon>GOM Arc I cluster</taxon>
        <taxon>Candidatus Argoarchaeum</taxon>
    </lineage>
</organism>
<proteinExistence type="predicted"/>
<gene>
    <name evidence="3" type="ORF">AEth_00736</name>
</gene>
<feature type="domain" description="DUF2281" evidence="2">
    <location>
        <begin position="14"/>
        <end position="46"/>
    </location>
</feature>
<comment type="caution">
    <text evidence="3">The sequence shown here is derived from an EMBL/GenBank/DDBJ whole genome shotgun (WGS) entry which is preliminary data.</text>
</comment>
<name>A0A8B3S337_9EURY</name>
<evidence type="ECO:0000259" key="2">
    <source>
        <dbReference type="Pfam" id="PF10047"/>
    </source>
</evidence>